<name>A0A6N7IV55_9FIRM</name>
<sequence>MAIIPGKINPYEIENVLNKMFSPDWLRETAARVGYVQRNRKIDPVTFFWVVVLGFGVGVQRTLASLRRAFETASAETLVPSSFYDRFNNRLIAFLKECLAHGIADLASHVSLTLSDKLKGFKDLIVADGTVIRLHDKLAEQFPGARGKAELKIHAATEITGNTKSIAIYSGKTADIKTMRIGPWVKDNILLFVSVK</sequence>
<keyword evidence="2" id="KW-1185">Reference proteome</keyword>
<dbReference type="OrthoDB" id="258760at2"/>
<evidence type="ECO:0000313" key="2">
    <source>
        <dbReference type="Proteomes" id="UP000441717"/>
    </source>
</evidence>
<dbReference type="EMBL" id="WHYR01000049">
    <property type="protein sequence ID" value="MQL53423.1"/>
    <property type="molecule type" value="Genomic_DNA"/>
</dbReference>
<proteinExistence type="predicted"/>
<dbReference type="PANTHER" id="PTHR33258">
    <property type="entry name" value="TRANSPOSASE INSL FOR INSERTION SEQUENCE ELEMENT IS186A-RELATED"/>
    <property type="match status" value="1"/>
</dbReference>
<evidence type="ECO:0000313" key="1">
    <source>
        <dbReference type="EMBL" id="MQL53423.1"/>
    </source>
</evidence>
<organism evidence="1 2">
    <name type="scientific">Desulfofundulus thermobenzoicus</name>
    <dbReference type="NCBI Taxonomy" id="29376"/>
    <lineage>
        <taxon>Bacteria</taxon>
        <taxon>Bacillati</taxon>
        <taxon>Bacillota</taxon>
        <taxon>Clostridia</taxon>
        <taxon>Eubacteriales</taxon>
        <taxon>Peptococcaceae</taxon>
        <taxon>Desulfofundulus</taxon>
    </lineage>
</organism>
<dbReference type="AlphaFoldDB" id="A0A6N7IV55"/>
<protein>
    <recommendedName>
        <fullName evidence="3">IS4 family transposase</fullName>
    </recommendedName>
</protein>
<gene>
    <name evidence="1" type="ORF">GFC01_14380</name>
</gene>
<evidence type="ECO:0008006" key="3">
    <source>
        <dbReference type="Google" id="ProtNLM"/>
    </source>
</evidence>
<dbReference type="PANTHER" id="PTHR33258:SF1">
    <property type="entry name" value="TRANSPOSASE INSL FOR INSERTION SEQUENCE ELEMENT IS186A-RELATED"/>
    <property type="match status" value="1"/>
</dbReference>
<dbReference type="RefSeq" id="WP_152947898.1">
    <property type="nucleotide sequence ID" value="NZ_WHYR01000049.1"/>
</dbReference>
<comment type="caution">
    <text evidence="1">The sequence shown here is derived from an EMBL/GenBank/DDBJ whole genome shotgun (WGS) entry which is preliminary data.</text>
</comment>
<dbReference type="Proteomes" id="UP000441717">
    <property type="component" value="Unassembled WGS sequence"/>
</dbReference>
<reference evidence="1 2" key="1">
    <citation type="submission" date="2019-10" db="EMBL/GenBank/DDBJ databases">
        <title>Comparative genomics of sulfur disproportionating microorganisms.</title>
        <authorList>
            <person name="Ward L.M."/>
            <person name="Bertran E."/>
            <person name="Johnston D."/>
        </authorList>
    </citation>
    <scope>NUCLEOTIDE SEQUENCE [LARGE SCALE GENOMIC DNA]</scope>
    <source>
        <strain evidence="1 2">DSM 14055</strain>
    </source>
</reference>
<accession>A0A6N7IV55</accession>